<evidence type="ECO:0000256" key="10">
    <source>
        <dbReference type="SAM" id="MobiDB-lite"/>
    </source>
</evidence>
<keyword evidence="4" id="KW-0378">Hydrolase</keyword>
<feature type="compositionally biased region" description="Low complexity" evidence="10">
    <location>
        <begin position="57"/>
        <end position="71"/>
    </location>
</feature>
<evidence type="ECO:0000256" key="5">
    <source>
        <dbReference type="ARBA" id="ARBA00022824"/>
    </source>
</evidence>
<keyword evidence="6" id="KW-1133">Transmembrane helix</keyword>
<keyword evidence="3" id="KW-0547">Nucleotide-binding</keyword>
<evidence type="ECO:0000256" key="9">
    <source>
        <dbReference type="PROSITE-ProRule" id="PRU01052"/>
    </source>
</evidence>
<keyword evidence="2" id="KW-0812">Transmembrane</keyword>
<accession>A0A9W8E5Z8</accession>
<dbReference type="SUPFAM" id="SSF52540">
    <property type="entry name" value="P-loop containing nucleoside triphosphate hydrolases"/>
    <property type="match status" value="1"/>
</dbReference>
<feature type="compositionally biased region" description="Polar residues" evidence="10">
    <location>
        <begin position="79"/>
        <end position="93"/>
    </location>
</feature>
<evidence type="ECO:0000256" key="7">
    <source>
        <dbReference type="ARBA" id="ARBA00023134"/>
    </source>
</evidence>
<comment type="subcellular location">
    <subcellularLocation>
        <location evidence="1">Endoplasmic reticulum membrane</location>
        <topology evidence="1">Multi-pass membrane protein</topology>
    </subcellularLocation>
</comment>
<dbReference type="InterPro" id="IPR030386">
    <property type="entry name" value="G_GB1_RHD3_dom"/>
</dbReference>
<protein>
    <submittedName>
        <fullName evidence="12">Dynamin-like GTPase that mediates homotypic ER fusion</fullName>
    </submittedName>
</protein>
<evidence type="ECO:0000256" key="3">
    <source>
        <dbReference type="ARBA" id="ARBA00022741"/>
    </source>
</evidence>
<sequence>MVPQTHPSPSFTDGDQRDSNTPVVPDVDRTVPDQASPSDTTGSGSESPSMDTSAKLSTRSRPFSPSFSYPSQDAAGPYSHSTQPLSPTLENESVETQLQFIDEDQNFTPELQYYMKQVWGLADAGFDYNLVAVFGSQSTGKSTLLNGLFGTKFAVMSEKARAQTTKGIWMSQAKSQVMNVLIMDVEGTDGRERGEDQEFERKSALFSLATAEVLLVNMWENMVGLYNGANMGLLKTVFEVNLQLFHDRSSRKGKTLLFFVIRDHVSKTSLANLSDTLRRDLDRIWSELSKPEGLESCTIDDFFDFTFTSLPHKLLQPENFNDQVAQLRQRFVDRRNPQYVFQPQYHKMIPADGFPKYAASIWEKIVTNRDLDLPTQQQLLAQYRCDEIASAVFDAFIDAIRPLRPLLESGQVVEHLGHQMDDHRQTALAHFDKNASRYHQDVYIRKRKEHLAKLNGELHILFLAQLKNLTKQN</sequence>
<evidence type="ECO:0000256" key="8">
    <source>
        <dbReference type="ARBA" id="ARBA00023136"/>
    </source>
</evidence>
<dbReference type="FunFam" id="3.40.50.300:FF:000727">
    <property type="entry name" value="Protein SEY1 homolog"/>
    <property type="match status" value="1"/>
</dbReference>
<dbReference type="PANTHER" id="PTHR45923:SF2">
    <property type="entry name" value="PROTEIN SEY1"/>
    <property type="match status" value="1"/>
</dbReference>
<proteinExistence type="inferred from homology"/>
<dbReference type="InterPro" id="IPR008803">
    <property type="entry name" value="RHD3/Sey1"/>
</dbReference>
<evidence type="ECO:0000256" key="2">
    <source>
        <dbReference type="ARBA" id="ARBA00022692"/>
    </source>
</evidence>
<dbReference type="Pfam" id="PF05879">
    <property type="entry name" value="RHD3_GTPase"/>
    <property type="match status" value="1"/>
</dbReference>
<evidence type="ECO:0000313" key="13">
    <source>
        <dbReference type="Proteomes" id="UP001150925"/>
    </source>
</evidence>
<feature type="region of interest" description="Disordered" evidence="10">
    <location>
        <begin position="1"/>
        <end position="93"/>
    </location>
</feature>
<dbReference type="GO" id="GO:0005789">
    <property type="term" value="C:endoplasmic reticulum membrane"/>
    <property type="evidence" value="ECO:0007669"/>
    <property type="project" value="UniProtKB-SubCell"/>
</dbReference>
<dbReference type="Proteomes" id="UP001150925">
    <property type="component" value="Unassembled WGS sequence"/>
</dbReference>
<evidence type="ECO:0000256" key="1">
    <source>
        <dbReference type="ARBA" id="ARBA00004477"/>
    </source>
</evidence>
<gene>
    <name evidence="12" type="primary">SEY1_1</name>
    <name evidence="12" type="ORF">IWQ62_003797</name>
</gene>
<comment type="caution">
    <text evidence="12">The sequence shown here is derived from an EMBL/GenBank/DDBJ whole genome shotgun (WGS) entry which is preliminary data.</text>
</comment>
<keyword evidence="7" id="KW-0342">GTP-binding</keyword>
<keyword evidence="13" id="KW-1185">Reference proteome</keyword>
<dbReference type="OrthoDB" id="1597724at2759"/>
<dbReference type="Gene3D" id="3.40.50.300">
    <property type="entry name" value="P-loop containing nucleotide triphosphate hydrolases"/>
    <property type="match status" value="1"/>
</dbReference>
<dbReference type="PANTHER" id="PTHR45923">
    <property type="entry name" value="PROTEIN SEY1"/>
    <property type="match status" value="1"/>
</dbReference>
<feature type="compositionally biased region" description="Polar residues" evidence="10">
    <location>
        <begin position="1"/>
        <end position="13"/>
    </location>
</feature>
<evidence type="ECO:0000256" key="6">
    <source>
        <dbReference type="ARBA" id="ARBA00022989"/>
    </source>
</evidence>
<dbReference type="AlphaFoldDB" id="A0A9W8E5Z8"/>
<dbReference type="CDD" id="cd01851">
    <property type="entry name" value="GBP"/>
    <property type="match status" value="1"/>
</dbReference>
<feature type="compositionally biased region" description="Polar residues" evidence="10">
    <location>
        <begin position="35"/>
        <end position="56"/>
    </location>
</feature>
<name>A0A9W8E5Z8_9FUNG</name>
<evidence type="ECO:0000313" key="12">
    <source>
        <dbReference type="EMBL" id="KAJ1961631.1"/>
    </source>
</evidence>
<evidence type="ECO:0000259" key="11">
    <source>
        <dbReference type="PROSITE" id="PS51715"/>
    </source>
</evidence>
<dbReference type="EMBL" id="JANBPY010001097">
    <property type="protein sequence ID" value="KAJ1961631.1"/>
    <property type="molecule type" value="Genomic_DNA"/>
</dbReference>
<keyword evidence="5" id="KW-0256">Endoplasmic reticulum</keyword>
<dbReference type="PROSITE" id="PS51715">
    <property type="entry name" value="G_GB1_RHD3"/>
    <property type="match status" value="1"/>
</dbReference>
<dbReference type="InterPro" id="IPR046758">
    <property type="entry name" value="Sey1/RHD3-like_3HB"/>
</dbReference>
<dbReference type="InterPro" id="IPR027417">
    <property type="entry name" value="P-loop_NTPase"/>
</dbReference>
<keyword evidence="8" id="KW-0472">Membrane</keyword>
<organism evidence="12 13">
    <name type="scientific">Dispira parvispora</name>
    <dbReference type="NCBI Taxonomy" id="1520584"/>
    <lineage>
        <taxon>Eukaryota</taxon>
        <taxon>Fungi</taxon>
        <taxon>Fungi incertae sedis</taxon>
        <taxon>Zoopagomycota</taxon>
        <taxon>Kickxellomycotina</taxon>
        <taxon>Dimargaritomycetes</taxon>
        <taxon>Dimargaritales</taxon>
        <taxon>Dimargaritaceae</taxon>
        <taxon>Dispira</taxon>
    </lineage>
</organism>
<dbReference type="GO" id="GO:0005525">
    <property type="term" value="F:GTP binding"/>
    <property type="evidence" value="ECO:0007669"/>
    <property type="project" value="UniProtKB-KW"/>
</dbReference>
<feature type="domain" description="GB1/RHD3-type G" evidence="11">
    <location>
        <begin position="125"/>
        <end position="345"/>
    </location>
</feature>
<dbReference type="GO" id="GO:0016320">
    <property type="term" value="P:endoplasmic reticulum membrane fusion"/>
    <property type="evidence" value="ECO:0007669"/>
    <property type="project" value="TreeGrafter"/>
</dbReference>
<dbReference type="GO" id="GO:0003924">
    <property type="term" value="F:GTPase activity"/>
    <property type="evidence" value="ECO:0007669"/>
    <property type="project" value="TreeGrafter"/>
</dbReference>
<evidence type="ECO:0000256" key="4">
    <source>
        <dbReference type="ARBA" id="ARBA00022801"/>
    </source>
</evidence>
<feature type="non-terminal residue" evidence="12">
    <location>
        <position position="473"/>
    </location>
</feature>
<comment type="similarity">
    <text evidence="9">Belongs to the TRAFAC class dynamin-like GTPase superfamily. GB1/RHD3 GTPase family.</text>
</comment>
<dbReference type="Pfam" id="PF20428">
    <property type="entry name" value="Sey1_3HB"/>
    <property type="match status" value="1"/>
</dbReference>
<reference evidence="12" key="1">
    <citation type="submission" date="2022-07" db="EMBL/GenBank/DDBJ databases">
        <title>Phylogenomic reconstructions and comparative analyses of Kickxellomycotina fungi.</title>
        <authorList>
            <person name="Reynolds N.K."/>
            <person name="Stajich J.E."/>
            <person name="Barry K."/>
            <person name="Grigoriev I.V."/>
            <person name="Crous P."/>
            <person name="Smith M.E."/>
        </authorList>
    </citation>
    <scope>NUCLEOTIDE SEQUENCE</scope>
    <source>
        <strain evidence="12">RSA 1196</strain>
    </source>
</reference>